<dbReference type="PANTHER" id="PTHR30504:SF3">
    <property type="entry name" value="GLUCANS BIOSYNTHESIS PROTEIN D"/>
    <property type="match status" value="1"/>
</dbReference>
<evidence type="ECO:0000256" key="5">
    <source>
        <dbReference type="ARBA" id="ARBA00022729"/>
    </source>
</evidence>
<feature type="signal peptide" evidence="7">
    <location>
        <begin position="1"/>
        <end position="31"/>
    </location>
</feature>
<dbReference type="SUPFAM" id="SSF81296">
    <property type="entry name" value="E set domains"/>
    <property type="match status" value="1"/>
</dbReference>
<dbReference type="InterPro" id="IPR011013">
    <property type="entry name" value="Gal_mutarotase_sf_dom"/>
</dbReference>
<evidence type="ECO:0000256" key="2">
    <source>
        <dbReference type="ARBA" id="ARBA00005001"/>
    </source>
</evidence>
<dbReference type="Gene3D" id="2.60.40.10">
    <property type="entry name" value="Immunoglobulins"/>
    <property type="match status" value="1"/>
</dbReference>
<keyword evidence="10" id="KW-1185">Reference proteome</keyword>
<dbReference type="InterPro" id="IPR014438">
    <property type="entry name" value="Glucan_biosyn_MdoG/MdoD"/>
</dbReference>
<dbReference type="OrthoDB" id="335750at2"/>
<feature type="chain" id="PRO_5003116660" description="Glucans biosynthesis protein D" evidence="7">
    <location>
        <begin position="32"/>
        <end position="528"/>
    </location>
</feature>
<dbReference type="PANTHER" id="PTHR30504">
    <property type="entry name" value="GLUCANS BIOSYNTHESIS PROTEIN"/>
    <property type="match status" value="1"/>
</dbReference>
<evidence type="ECO:0000256" key="1">
    <source>
        <dbReference type="ARBA" id="ARBA00004418"/>
    </source>
</evidence>
<dbReference type="EMBL" id="CP002086">
    <property type="protein sequence ID" value="ADJ28470.1"/>
    <property type="molecule type" value="Genomic_DNA"/>
</dbReference>
<evidence type="ECO:0000256" key="3">
    <source>
        <dbReference type="ARBA" id="ARBA00009284"/>
    </source>
</evidence>
<accession>D8K6E3</accession>
<dbReference type="RefSeq" id="WP_013220562.1">
    <property type="nucleotide sequence ID" value="NC_014315.1"/>
</dbReference>
<comment type="subcellular location">
    <subcellularLocation>
        <location evidence="1">Periplasm</location>
    </subcellularLocation>
</comment>
<keyword evidence="5 7" id="KW-0732">Signal</keyword>
<proteinExistence type="inferred from homology"/>
<dbReference type="eggNOG" id="COG3131">
    <property type="taxonomic scope" value="Bacteria"/>
</dbReference>
<name>D8K6E3_NITWC</name>
<comment type="similarity">
    <text evidence="3">Belongs to the OpgD/OpgG family.</text>
</comment>
<dbReference type="Pfam" id="PF04349">
    <property type="entry name" value="MdoG"/>
    <property type="match status" value="1"/>
</dbReference>
<dbReference type="GO" id="GO:0003824">
    <property type="term" value="F:catalytic activity"/>
    <property type="evidence" value="ECO:0007669"/>
    <property type="project" value="InterPro"/>
</dbReference>
<evidence type="ECO:0000256" key="6">
    <source>
        <dbReference type="ARBA" id="ARBA00022764"/>
    </source>
</evidence>
<dbReference type="SUPFAM" id="SSF74650">
    <property type="entry name" value="Galactose mutarotase-like"/>
    <property type="match status" value="1"/>
</dbReference>
<evidence type="ECO:0000256" key="7">
    <source>
        <dbReference type="SAM" id="SignalP"/>
    </source>
</evidence>
<dbReference type="Proteomes" id="UP000000393">
    <property type="component" value="Chromosome"/>
</dbReference>
<gene>
    <name evidence="9" type="ordered locus">Nwat_1580</name>
</gene>
<dbReference type="PROSITE" id="PS51318">
    <property type="entry name" value="TAT"/>
    <property type="match status" value="1"/>
</dbReference>
<dbReference type="InterPro" id="IPR013783">
    <property type="entry name" value="Ig-like_fold"/>
</dbReference>
<sequence>MVTFNRRAFLRLLFATSAARLMGKVAPAALAATGLKFSAPKPFSYSWLKQYVRERAAQPYQPPPQPDPSIISKIDYDAHGKLRYRKEFSLYRNSAYPISFQHVGKFFPHTVRMYAVDGTMAREVLYDPSYFTIGENHIATGLEEQPSAFAGFWVHEPVRRGSLDEVEPWATFLGASYFRGVGELGQVGLSARGIALAPGAPGPEEFPDFTAYWFEPAENEAAPVTVYALLDGPSIAGAYRFLLHRTSGVVMDIEANFYPRRTIERFGIAPLTSMYWFSETAKPTMVDWRPEVHDSDGLEMWTGAGERIWRPLNNPPRITISSFQDNNPRGFGLMQRDRNFDHYLDGVRYHKRPSAWVEPQGDWGRGAVQLIEIPAHDEIHDNICAMWVPEVPPGAGNHIEMAYRLHWLAGSPYPSRLARCVATRLGKGGQPGRPRPEGVRKFMVEFLGGPLAELPYGTLPEPALSTSRGTFSYVYTEAVPNNIPGHWRAQFDLTVDGNEPVEMRCYLRDGDTVLTETWLYQYHPILKP</sequence>
<feature type="domain" description="Glucan biosynthesis periplasmic MdoG C-terminal" evidence="8">
    <location>
        <begin position="43"/>
        <end position="522"/>
    </location>
</feature>
<dbReference type="InterPro" id="IPR014756">
    <property type="entry name" value="Ig_E-set"/>
</dbReference>
<evidence type="ECO:0000256" key="4">
    <source>
        <dbReference type="ARBA" id="ARBA00015372"/>
    </source>
</evidence>
<dbReference type="InterPro" id="IPR007444">
    <property type="entry name" value="Glucan_biosyn_MdoG_C"/>
</dbReference>
<dbReference type="Gene3D" id="2.70.98.10">
    <property type="match status" value="1"/>
</dbReference>
<dbReference type="InterPro" id="IPR014718">
    <property type="entry name" value="GH-type_carb-bd"/>
</dbReference>
<dbReference type="AlphaFoldDB" id="D8K6E3"/>
<keyword evidence="6" id="KW-0574">Periplasm</keyword>
<dbReference type="GO" id="GO:0030246">
    <property type="term" value="F:carbohydrate binding"/>
    <property type="evidence" value="ECO:0007669"/>
    <property type="project" value="InterPro"/>
</dbReference>
<evidence type="ECO:0000313" key="9">
    <source>
        <dbReference type="EMBL" id="ADJ28470.1"/>
    </source>
</evidence>
<reference evidence="9 10" key="1">
    <citation type="submission" date="2010-06" db="EMBL/GenBank/DDBJ databases">
        <title>Complete sequence of chromosome of Nitrosococcus watsoni C-113.</title>
        <authorList>
            <consortium name="US DOE Joint Genome Institute"/>
            <person name="Lucas S."/>
            <person name="Copeland A."/>
            <person name="Lapidus A."/>
            <person name="Cheng J.-F."/>
            <person name="Bruce D."/>
            <person name="Goodwin L."/>
            <person name="Pitluck S."/>
            <person name="Malfatti S.A."/>
            <person name="Chain P.S.G."/>
            <person name="Land M."/>
            <person name="Hauser L."/>
            <person name="Kyrpides N."/>
            <person name="Ivanova N."/>
            <person name="Cambell M.A."/>
            <person name="Heidelberg J.F."/>
            <person name="Klotz M.G."/>
            <person name="Woyke T."/>
        </authorList>
    </citation>
    <scope>NUCLEOTIDE SEQUENCE [LARGE SCALE GENOMIC DNA]</scope>
    <source>
        <strain evidence="9 10">C-113</strain>
    </source>
</reference>
<dbReference type="KEGG" id="nwa:Nwat_1580"/>
<protein>
    <recommendedName>
        <fullName evidence="4">Glucans biosynthesis protein D</fullName>
    </recommendedName>
</protein>
<evidence type="ECO:0000259" key="8">
    <source>
        <dbReference type="Pfam" id="PF04349"/>
    </source>
</evidence>
<dbReference type="UniPathway" id="UPA00637"/>
<comment type="pathway">
    <text evidence="2">Glycan metabolism; osmoregulated periplasmic glucan (OPG) biosynthesis.</text>
</comment>
<evidence type="ECO:0000313" key="10">
    <source>
        <dbReference type="Proteomes" id="UP000000393"/>
    </source>
</evidence>
<dbReference type="HOGENOM" id="CLU_023403_2_0_6"/>
<dbReference type="InterPro" id="IPR006311">
    <property type="entry name" value="TAT_signal"/>
</dbReference>
<dbReference type="GO" id="GO:0030288">
    <property type="term" value="C:outer membrane-bounded periplasmic space"/>
    <property type="evidence" value="ECO:0007669"/>
    <property type="project" value="TreeGrafter"/>
</dbReference>
<dbReference type="PIRSF" id="PIRSF006281">
    <property type="entry name" value="MdoG"/>
    <property type="match status" value="1"/>
</dbReference>
<organism evidence="9 10">
    <name type="scientific">Nitrosococcus watsoni (strain C-113)</name>
    <dbReference type="NCBI Taxonomy" id="105559"/>
    <lineage>
        <taxon>Bacteria</taxon>
        <taxon>Pseudomonadati</taxon>
        <taxon>Pseudomonadota</taxon>
        <taxon>Gammaproteobacteria</taxon>
        <taxon>Chromatiales</taxon>
        <taxon>Chromatiaceae</taxon>
        <taxon>Nitrosococcus</taxon>
    </lineage>
</organism>
<dbReference type="GO" id="GO:0051274">
    <property type="term" value="P:beta-glucan biosynthetic process"/>
    <property type="evidence" value="ECO:0007669"/>
    <property type="project" value="TreeGrafter"/>
</dbReference>